<dbReference type="Gene3D" id="1.10.1660.10">
    <property type="match status" value="1"/>
</dbReference>
<keyword evidence="4" id="KW-0804">Transcription</keyword>
<comment type="caution">
    <text evidence="6">The sequence shown here is derived from an EMBL/GenBank/DDBJ whole genome shotgun (WGS) entry which is preliminary data.</text>
</comment>
<keyword evidence="3" id="KW-0010">Activator</keyword>
<dbReference type="GO" id="GO:0003677">
    <property type="term" value="F:DNA binding"/>
    <property type="evidence" value="ECO:0007669"/>
    <property type="project" value="UniProtKB-KW"/>
</dbReference>
<dbReference type="PANTHER" id="PTHR30204:SF90">
    <property type="entry name" value="HTH-TYPE TRANSCRIPTIONAL ACTIVATOR MTA"/>
    <property type="match status" value="1"/>
</dbReference>
<dbReference type="RefSeq" id="WP_154115968.1">
    <property type="nucleotide sequence ID" value="NZ_WJXB01000001.1"/>
</dbReference>
<dbReference type="Gene3D" id="1.10.490.50">
    <property type="entry name" value="Antibiotic binding domain of TipA-like multidrug resistance regulators"/>
    <property type="match status" value="1"/>
</dbReference>
<dbReference type="SUPFAM" id="SSF46955">
    <property type="entry name" value="Putative DNA-binding domain"/>
    <property type="match status" value="1"/>
</dbReference>
<dbReference type="PRINTS" id="PR00040">
    <property type="entry name" value="HTHMERR"/>
</dbReference>
<dbReference type="InterPro" id="IPR047057">
    <property type="entry name" value="MerR_fam"/>
</dbReference>
<keyword evidence="7" id="KW-1185">Reference proteome</keyword>
<evidence type="ECO:0000256" key="2">
    <source>
        <dbReference type="ARBA" id="ARBA00023125"/>
    </source>
</evidence>
<evidence type="ECO:0000313" key="7">
    <source>
        <dbReference type="Proteomes" id="UP000463051"/>
    </source>
</evidence>
<dbReference type="Pfam" id="PF13411">
    <property type="entry name" value="MerR_1"/>
    <property type="match status" value="1"/>
</dbReference>
<evidence type="ECO:0000256" key="4">
    <source>
        <dbReference type="ARBA" id="ARBA00023163"/>
    </source>
</evidence>
<keyword evidence="2" id="KW-0238">DNA-binding</keyword>
<name>A0A7X2H0N3_9BACL</name>
<dbReference type="GO" id="GO:0003700">
    <property type="term" value="F:DNA-binding transcription factor activity"/>
    <property type="evidence" value="ECO:0007669"/>
    <property type="project" value="InterPro"/>
</dbReference>
<dbReference type="Proteomes" id="UP000463051">
    <property type="component" value="Unassembled WGS sequence"/>
</dbReference>
<dbReference type="PANTHER" id="PTHR30204">
    <property type="entry name" value="REDOX-CYCLING DRUG-SENSING TRANSCRIPTIONAL ACTIVATOR SOXR"/>
    <property type="match status" value="1"/>
</dbReference>
<feature type="domain" description="HTH merR-type" evidence="5">
    <location>
        <begin position="12"/>
        <end position="81"/>
    </location>
</feature>
<dbReference type="SUPFAM" id="SSF89082">
    <property type="entry name" value="Antibiotic binding domain of TipA-like multidrug resistance regulators"/>
    <property type="match status" value="1"/>
</dbReference>
<keyword evidence="1" id="KW-0805">Transcription regulation</keyword>
<dbReference type="AlphaFoldDB" id="A0A7X2H0N3"/>
<accession>A0A7X2H0N3</accession>
<dbReference type="InterPro" id="IPR012925">
    <property type="entry name" value="TipAS_dom"/>
</dbReference>
<dbReference type="SMART" id="SM00422">
    <property type="entry name" value="HTH_MERR"/>
    <property type="match status" value="1"/>
</dbReference>
<organism evidence="6 7">
    <name type="scientific">Paenibacillus monticola</name>
    <dbReference type="NCBI Taxonomy" id="2666075"/>
    <lineage>
        <taxon>Bacteria</taxon>
        <taxon>Bacillati</taxon>
        <taxon>Bacillota</taxon>
        <taxon>Bacilli</taxon>
        <taxon>Bacillales</taxon>
        <taxon>Paenibacillaceae</taxon>
        <taxon>Paenibacillus</taxon>
    </lineage>
</organism>
<dbReference type="InterPro" id="IPR036244">
    <property type="entry name" value="TipA-like_antibiotic-bd"/>
</dbReference>
<dbReference type="InterPro" id="IPR000551">
    <property type="entry name" value="MerR-type_HTH_dom"/>
</dbReference>
<sequence>MLSKLSGGDHTEYTVQKLGTLAGISTRTLRYYDEFGILKPARINSSGYRIYGQIEVDRLQQILFYRELGLNLDTIKEIVTAPSFDGARALREHHHNLLLRRTQLDLLIANVEQTLAQTEGRITMSNAEKFAGFKQKLITDNEQQYGQEIRAKYGDATVDQSNRKLSNMTEEQYASIQKLEEEMFHTIGQAMMNGDPSSELAQKGADLHRQWLSFYWDTYSKEAHARVAQMYVDDERFTSYYDKHQPGFAQFLRDAVHIYTNIPM</sequence>
<dbReference type="Pfam" id="PF07739">
    <property type="entry name" value="TipAS"/>
    <property type="match status" value="1"/>
</dbReference>
<dbReference type="CDD" id="cd01106">
    <property type="entry name" value="HTH_TipAL-Mta"/>
    <property type="match status" value="1"/>
</dbReference>
<dbReference type="PROSITE" id="PS50937">
    <property type="entry name" value="HTH_MERR_2"/>
    <property type="match status" value="1"/>
</dbReference>
<evidence type="ECO:0000313" key="6">
    <source>
        <dbReference type="EMBL" id="MRN51416.1"/>
    </source>
</evidence>
<evidence type="ECO:0000259" key="5">
    <source>
        <dbReference type="PROSITE" id="PS50937"/>
    </source>
</evidence>
<protein>
    <submittedName>
        <fullName evidence="6">MerR family transcriptional regulator</fullName>
    </submittedName>
</protein>
<evidence type="ECO:0000256" key="1">
    <source>
        <dbReference type="ARBA" id="ARBA00023015"/>
    </source>
</evidence>
<reference evidence="6 7" key="1">
    <citation type="submission" date="2019-11" db="EMBL/GenBank/DDBJ databases">
        <title>Paenibacillus monticola sp. nov., a novel PGPR strain isolated from mountain sample in China.</title>
        <authorList>
            <person name="Zhao Q."/>
            <person name="Li H.-P."/>
            <person name="Zhang J.-L."/>
        </authorList>
    </citation>
    <scope>NUCLEOTIDE SEQUENCE [LARGE SCALE GENOMIC DNA]</scope>
    <source>
        <strain evidence="6 7">LC-T2</strain>
    </source>
</reference>
<evidence type="ECO:0000256" key="3">
    <source>
        <dbReference type="ARBA" id="ARBA00023159"/>
    </source>
</evidence>
<dbReference type="EMBL" id="WJXB01000001">
    <property type="protein sequence ID" value="MRN51416.1"/>
    <property type="molecule type" value="Genomic_DNA"/>
</dbReference>
<proteinExistence type="predicted"/>
<gene>
    <name evidence="6" type="ORF">GJB61_00135</name>
</gene>
<dbReference type="InterPro" id="IPR009061">
    <property type="entry name" value="DNA-bd_dom_put_sf"/>
</dbReference>